<comment type="similarity">
    <text evidence="1 5">Belongs to the peptidase S8 family.</text>
</comment>
<evidence type="ECO:0000256" key="5">
    <source>
        <dbReference type="PROSITE-ProRule" id="PRU01240"/>
    </source>
</evidence>
<dbReference type="SUPFAM" id="SSF52743">
    <property type="entry name" value="Subtilisin-like"/>
    <property type="match status" value="1"/>
</dbReference>
<dbReference type="Proteomes" id="UP000070620">
    <property type="component" value="Unassembled WGS sequence"/>
</dbReference>
<feature type="compositionally biased region" description="Low complexity" evidence="6">
    <location>
        <begin position="149"/>
        <end position="160"/>
    </location>
</feature>
<feature type="transmembrane region" description="Helical" evidence="7">
    <location>
        <begin position="473"/>
        <end position="493"/>
    </location>
</feature>
<dbReference type="Gene3D" id="3.40.50.200">
    <property type="entry name" value="Peptidase S8/S53 domain"/>
    <property type="match status" value="1"/>
</dbReference>
<dbReference type="AlphaFoldDB" id="A0A136PKP7"/>
<dbReference type="PRINTS" id="PR00723">
    <property type="entry name" value="SUBTILISIN"/>
</dbReference>
<dbReference type="GO" id="GO:0004252">
    <property type="term" value="F:serine-type endopeptidase activity"/>
    <property type="evidence" value="ECO:0007669"/>
    <property type="project" value="InterPro"/>
</dbReference>
<keyword evidence="7" id="KW-1133">Transmembrane helix</keyword>
<feature type="compositionally biased region" description="Pro residues" evidence="6">
    <location>
        <begin position="137"/>
        <end position="148"/>
    </location>
</feature>
<feature type="signal peptide" evidence="8">
    <location>
        <begin position="1"/>
        <end position="30"/>
    </location>
</feature>
<dbReference type="InterPro" id="IPR000209">
    <property type="entry name" value="Peptidase_S8/S53_dom"/>
</dbReference>
<proteinExistence type="inferred from homology"/>
<keyword evidence="7" id="KW-0812">Transmembrane</keyword>
<evidence type="ECO:0000313" key="11">
    <source>
        <dbReference type="Proteomes" id="UP000070620"/>
    </source>
</evidence>
<keyword evidence="8" id="KW-0732">Signal</keyword>
<accession>A0A136PKP7</accession>
<feature type="domain" description="Peptidase S8/S53" evidence="9">
    <location>
        <begin position="196"/>
        <end position="443"/>
    </location>
</feature>
<evidence type="ECO:0000313" key="10">
    <source>
        <dbReference type="EMBL" id="KXK58934.1"/>
    </source>
</evidence>
<keyword evidence="2" id="KW-0645">Protease</keyword>
<dbReference type="EMBL" id="LRQV01000143">
    <property type="protein sequence ID" value="KXK58934.1"/>
    <property type="molecule type" value="Genomic_DNA"/>
</dbReference>
<evidence type="ECO:0000256" key="2">
    <source>
        <dbReference type="ARBA" id="ARBA00022670"/>
    </source>
</evidence>
<evidence type="ECO:0000256" key="1">
    <source>
        <dbReference type="ARBA" id="ARBA00011073"/>
    </source>
</evidence>
<dbReference type="PROSITE" id="PS51892">
    <property type="entry name" value="SUBTILASE"/>
    <property type="match status" value="1"/>
</dbReference>
<protein>
    <submittedName>
        <fullName evidence="10">Peptidase S8 and S53 subtilisin kexin sedolisin</fullName>
    </submittedName>
</protein>
<keyword evidence="3" id="KW-0378">Hydrolase</keyword>
<keyword evidence="11" id="KW-1185">Reference proteome</keyword>
<comment type="caution">
    <text evidence="10">The sequence shown here is derived from an EMBL/GenBank/DDBJ whole genome shotgun (WGS) entry which is preliminary data.</text>
</comment>
<feature type="chain" id="PRO_5039058638" evidence="8">
    <location>
        <begin position="31"/>
        <end position="498"/>
    </location>
</feature>
<dbReference type="InterPro" id="IPR036852">
    <property type="entry name" value="Peptidase_S8/S53_dom_sf"/>
</dbReference>
<name>A0A136PKP7_9ACTN</name>
<evidence type="ECO:0000259" key="9">
    <source>
        <dbReference type="Pfam" id="PF00082"/>
    </source>
</evidence>
<evidence type="ECO:0000256" key="6">
    <source>
        <dbReference type="SAM" id="MobiDB-lite"/>
    </source>
</evidence>
<keyword evidence="7" id="KW-0472">Membrane</keyword>
<feature type="region of interest" description="Disordered" evidence="6">
    <location>
        <begin position="111"/>
        <end position="178"/>
    </location>
</feature>
<feature type="region of interest" description="Disordered" evidence="6">
    <location>
        <begin position="431"/>
        <end position="466"/>
    </location>
</feature>
<evidence type="ECO:0000256" key="4">
    <source>
        <dbReference type="ARBA" id="ARBA00022825"/>
    </source>
</evidence>
<dbReference type="InterPro" id="IPR050131">
    <property type="entry name" value="Peptidase_S8_subtilisin-like"/>
</dbReference>
<dbReference type="InterPro" id="IPR015500">
    <property type="entry name" value="Peptidase_S8_subtilisin-rel"/>
</dbReference>
<gene>
    <name evidence="10" type="ORF">AWW66_26945</name>
</gene>
<dbReference type="PANTHER" id="PTHR43806">
    <property type="entry name" value="PEPTIDASE S8"/>
    <property type="match status" value="1"/>
</dbReference>
<dbReference type="OrthoDB" id="8444614at2"/>
<comment type="caution">
    <text evidence="5">Lacks conserved residue(s) required for the propagation of feature annotation.</text>
</comment>
<keyword evidence="4" id="KW-0720">Serine protease</keyword>
<feature type="compositionally biased region" description="Polar residues" evidence="6">
    <location>
        <begin position="453"/>
        <end position="465"/>
    </location>
</feature>
<dbReference type="GO" id="GO:0006508">
    <property type="term" value="P:proteolysis"/>
    <property type="evidence" value="ECO:0007669"/>
    <property type="project" value="UniProtKB-KW"/>
</dbReference>
<sequence length="498" mass="50289">MLAKRSILARLLVVVMAGCAVLALPRPVVADATPDAQAYVKFYVVAAEHQGQPESLTEIARRFLGSGERSAEIYHLNTGRVQPDGGRLTDPSQLRAGWHLVLPWDAAGEGVRYGQLPAGPSPTPSPRRSGTARPEPDPQPRPSSPKPSPSRTSASPKPTSGGSAEKCSTTVTGSSSRSDWAQLRMAADSAWNLTRGNGVKVAVVDTGVDASLQQLSGRVAVGADVTVGNGRGDTDCLGTGTAMAGIIAADTSTGDTPVGLAPDATILPVRMVRASGNARPADAATAVEVAVSAGASVVALGSHVDLTDPAVLASVATALNHDVLVVAGAPTKPVSLPSPSERSGAGALLLTGGVGAGDQLAEEYLEGMVEVVAPGVDVASLGVGGGRVLSNTGTEFAVAFVAGQAALIRAAYPELTAAQVEERIRATADAVGGQQADPRYGSGMINPAASVSRPAQDNPVSSAQQEDGGGTGAAIFLVLILALAVGGGVVFAIRLRRR</sequence>
<dbReference type="Pfam" id="PF00082">
    <property type="entry name" value="Peptidase_S8"/>
    <property type="match status" value="1"/>
</dbReference>
<evidence type="ECO:0000256" key="8">
    <source>
        <dbReference type="SAM" id="SignalP"/>
    </source>
</evidence>
<evidence type="ECO:0000256" key="7">
    <source>
        <dbReference type="SAM" id="Phobius"/>
    </source>
</evidence>
<dbReference type="RefSeq" id="WP_067371910.1">
    <property type="nucleotide sequence ID" value="NZ_JBIUBN010000014.1"/>
</dbReference>
<feature type="compositionally biased region" description="Polar residues" evidence="6">
    <location>
        <begin position="166"/>
        <end position="178"/>
    </location>
</feature>
<evidence type="ECO:0000256" key="3">
    <source>
        <dbReference type="ARBA" id="ARBA00022801"/>
    </source>
</evidence>
<reference evidence="10 11" key="1">
    <citation type="submission" date="2016-01" db="EMBL/GenBank/DDBJ databases">
        <title>Whole genome sequence and analysis of Micromonospora rosaria DSM 803, which can produce antibacterial substance rosamicin.</title>
        <authorList>
            <person name="Yang H."/>
            <person name="He X."/>
            <person name="Zhu D."/>
        </authorList>
    </citation>
    <scope>NUCLEOTIDE SEQUENCE [LARGE SCALE GENOMIC DNA]</scope>
    <source>
        <strain evidence="10 11">DSM 803</strain>
    </source>
</reference>
<dbReference type="PANTHER" id="PTHR43806:SF11">
    <property type="entry name" value="CEREVISIN-RELATED"/>
    <property type="match status" value="1"/>
</dbReference>
<organism evidence="10 11">
    <name type="scientific">Micromonospora rosaria</name>
    <dbReference type="NCBI Taxonomy" id="47874"/>
    <lineage>
        <taxon>Bacteria</taxon>
        <taxon>Bacillati</taxon>
        <taxon>Actinomycetota</taxon>
        <taxon>Actinomycetes</taxon>
        <taxon>Micromonosporales</taxon>
        <taxon>Micromonosporaceae</taxon>
        <taxon>Micromonospora</taxon>
    </lineage>
</organism>